<comment type="caution">
    <text evidence="4">The sequence shown here is derived from an EMBL/GenBank/DDBJ whole genome shotgun (WGS) entry which is preliminary data.</text>
</comment>
<keyword evidence="1" id="KW-0539">Nucleus</keyword>
<keyword evidence="1" id="KW-0238">DNA-binding</keyword>
<dbReference type="Proteomes" id="UP000678393">
    <property type="component" value="Unassembled WGS sequence"/>
</dbReference>
<dbReference type="EMBL" id="CAJHNH020005312">
    <property type="protein sequence ID" value="CAG5132368.1"/>
    <property type="molecule type" value="Genomic_DNA"/>
</dbReference>
<dbReference type="PROSITE" id="PS50071">
    <property type="entry name" value="HOMEOBOX_2"/>
    <property type="match status" value="1"/>
</dbReference>
<reference evidence="4" key="1">
    <citation type="submission" date="2021-04" db="EMBL/GenBank/DDBJ databases">
        <authorList>
            <consortium name="Molecular Ecology Group"/>
        </authorList>
    </citation>
    <scope>NUCLEOTIDE SEQUENCE</scope>
</reference>
<dbReference type="GO" id="GO:0005634">
    <property type="term" value="C:nucleus"/>
    <property type="evidence" value="ECO:0007669"/>
    <property type="project" value="UniProtKB-SubCell"/>
</dbReference>
<dbReference type="GO" id="GO:0003677">
    <property type="term" value="F:DNA binding"/>
    <property type="evidence" value="ECO:0007669"/>
    <property type="project" value="UniProtKB-UniRule"/>
</dbReference>
<feature type="non-terminal residue" evidence="4">
    <location>
        <position position="1"/>
    </location>
</feature>
<evidence type="ECO:0000259" key="3">
    <source>
        <dbReference type="PROSITE" id="PS50071"/>
    </source>
</evidence>
<feature type="region of interest" description="Disordered" evidence="2">
    <location>
        <begin position="1"/>
        <end position="58"/>
    </location>
</feature>
<feature type="compositionally biased region" description="Basic residues" evidence="2">
    <location>
        <begin position="1"/>
        <end position="14"/>
    </location>
</feature>
<sequence length="58" mass="6732">VWFQNRRTKWRKKHAAEMATAKKKQEQAEDMEGNSEPEDENGDHVLKGDCNFLDGVDL</sequence>
<name>A0A8S3ZW78_9EUPU</name>
<accession>A0A8S3ZW78</accession>
<organism evidence="4 5">
    <name type="scientific">Candidula unifasciata</name>
    <dbReference type="NCBI Taxonomy" id="100452"/>
    <lineage>
        <taxon>Eukaryota</taxon>
        <taxon>Metazoa</taxon>
        <taxon>Spiralia</taxon>
        <taxon>Lophotrochozoa</taxon>
        <taxon>Mollusca</taxon>
        <taxon>Gastropoda</taxon>
        <taxon>Heterobranchia</taxon>
        <taxon>Euthyneura</taxon>
        <taxon>Panpulmonata</taxon>
        <taxon>Eupulmonata</taxon>
        <taxon>Stylommatophora</taxon>
        <taxon>Helicina</taxon>
        <taxon>Helicoidea</taxon>
        <taxon>Geomitridae</taxon>
        <taxon>Candidula</taxon>
    </lineage>
</organism>
<dbReference type="AlphaFoldDB" id="A0A8S3ZW78"/>
<keyword evidence="1" id="KW-0371">Homeobox</keyword>
<dbReference type="InterPro" id="IPR009057">
    <property type="entry name" value="Homeodomain-like_sf"/>
</dbReference>
<dbReference type="InterPro" id="IPR001356">
    <property type="entry name" value="HD"/>
</dbReference>
<proteinExistence type="predicted"/>
<comment type="subcellular location">
    <subcellularLocation>
        <location evidence="1">Nucleus</location>
    </subcellularLocation>
</comment>
<feature type="DNA-binding region" description="Homeobox" evidence="1">
    <location>
        <begin position="3"/>
        <end position="14"/>
    </location>
</feature>
<keyword evidence="5" id="KW-1185">Reference proteome</keyword>
<feature type="compositionally biased region" description="Acidic residues" evidence="2">
    <location>
        <begin position="28"/>
        <end position="41"/>
    </location>
</feature>
<evidence type="ECO:0000313" key="4">
    <source>
        <dbReference type="EMBL" id="CAG5132368.1"/>
    </source>
</evidence>
<evidence type="ECO:0000256" key="1">
    <source>
        <dbReference type="PROSITE-ProRule" id="PRU00108"/>
    </source>
</evidence>
<evidence type="ECO:0000256" key="2">
    <source>
        <dbReference type="SAM" id="MobiDB-lite"/>
    </source>
</evidence>
<protein>
    <recommendedName>
        <fullName evidence="3">Homeobox domain-containing protein</fullName>
    </recommendedName>
</protein>
<dbReference type="SUPFAM" id="SSF46689">
    <property type="entry name" value="Homeodomain-like"/>
    <property type="match status" value="1"/>
</dbReference>
<evidence type="ECO:0000313" key="5">
    <source>
        <dbReference type="Proteomes" id="UP000678393"/>
    </source>
</evidence>
<dbReference type="Gene3D" id="1.10.10.60">
    <property type="entry name" value="Homeodomain-like"/>
    <property type="match status" value="1"/>
</dbReference>
<gene>
    <name evidence="4" type="ORF">CUNI_LOCUS17926</name>
</gene>
<feature type="domain" description="Homeobox" evidence="3">
    <location>
        <begin position="1"/>
        <end position="13"/>
    </location>
</feature>
<dbReference type="OrthoDB" id="6159439at2759"/>